<dbReference type="InterPro" id="IPR038358">
    <property type="entry name" value="VPS28_N_sf"/>
</dbReference>
<dbReference type="PANTHER" id="PTHR12937:SF0">
    <property type="entry name" value="VACUOLAR PROTEIN SORTING-ASSOCIATED PROTEIN 28 HOMOLOG"/>
    <property type="match status" value="1"/>
</dbReference>
<dbReference type="FunFam" id="1.20.120.1130:FF:000001">
    <property type="entry name" value="Vacuolar protein sorting-associated protein 28 homolog"/>
    <property type="match status" value="1"/>
</dbReference>
<evidence type="ECO:0000313" key="9">
    <source>
        <dbReference type="EMBL" id="WFD17986.1"/>
    </source>
</evidence>
<keyword evidence="4 5" id="KW-0653">Protein transport</keyword>
<dbReference type="InterPro" id="IPR007143">
    <property type="entry name" value="Vps28"/>
</dbReference>
<dbReference type="PANTHER" id="PTHR12937">
    <property type="entry name" value="VACUOLAR PROTEIN SORTING 28, ISOFORM 2 VPS28"/>
    <property type="match status" value="1"/>
</dbReference>
<evidence type="ECO:0000256" key="3">
    <source>
        <dbReference type="ARBA" id="ARBA00022753"/>
    </source>
</evidence>
<dbReference type="Gene3D" id="1.20.120.1130">
    <property type="match status" value="1"/>
</dbReference>
<evidence type="ECO:0000256" key="5">
    <source>
        <dbReference type="PIRNR" id="PIRNR017535"/>
    </source>
</evidence>
<keyword evidence="3 5" id="KW-0967">Endosome</keyword>
<evidence type="ECO:0000256" key="4">
    <source>
        <dbReference type="ARBA" id="ARBA00022927"/>
    </source>
</evidence>
<reference evidence="9" key="1">
    <citation type="submission" date="2023-03" db="EMBL/GenBank/DDBJ databases">
        <title>Mating type loci evolution in Malassezia.</title>
        <authorList>
            <person name="Coelho M.A."/>
        </authorList>
    </citation>
    <scope>NUCLEOTIDE SEQUENCE</scope>
    <source>
        <strain evidence="9">CBS 10434</strain>
    </source>
</reference>
<dbReference type="GO" id="GO:0000813">
    <property type="term" value="C:ESCRT I complex"/>
    <property type="evidence" value="ECO:0007669"/>
    <property type="project" value="UniProtKB-UniRule"/>
</dbReference>
<dbReference type="InterPro" id="IPR017898">
    <property type="entry name" value="VPS28_N"/>
</dbReference>
<dbReference type="EMBL" id="CP119908">
    <property type="protein sequence ID" value="WFD17986.1"/>
    <property type="molecule type" value="Genomic_DNA"/>
</dbReference>
<name>A0AAF0E760_9BASI</name>
<organism evidence="9 10">
    <name type="scientific">Malassezia caprae</name>
    <dbReference type="NCBI Taxonomy" id="1381934"/>
    <lineage>
        <taxon>Eukaryota</taxon>
        <taxon>Fungi</taxon>
        <taxon>Dikarya</taxon>
        <taxon>Basidiomycota</taxon>
        <taxon>Ustilaginomycotina</taxon>
        <taxon>Malasseziomycetes</taxon>
        <taxon>Malasseziales</taxon>
        <taxon>Malasseziaceae</taxon>
        <taxon>Malassezia</taxon>
    </lineage>
</organism>
<evidence type="ECO:0000256" key="2">
    <source>
        <dbReference type="ARBA" id="ARBA00022448"/>
    </source>
</evidence>
<dbReference type="Gene3D" id="1.20.1440.200">
    <property type="match status" value="1"/>
</dbReference>
<accession>A0AAF0E760</accession>
<dbReference type="InterPro" id="IPR017899">
    <property type="entry name" value="VPS28_C"/>
</dbReference>
<dbReference type="PROSITE" id="PS51313">
    <property type="entry name" value="VPS28_N"/>
    <property type="match status" value="1"/>
</dbReference>
<comment type="subcellular location">
    <subcellularLocation>
        <location evidence="1">Late endosome membrane</location>
        <topology evidence="1">Peripheral membrane protein</topology>
    </subcellularLocation>
</comment>
<comment type="similarity">
    <text evidence="5 6">Belongs to the VPS28 family.</text>
</comment>
<dbReference type="PROSITE" id="PS51310">
    <property type="entry name" value="VPS28_C"/>
    <property type="match status" value="1"/>
</dbReference>
<keyword evidence="10" id="KW-1185">Reference proteome</keyword>
<dbReference type="GO" id="GO:0044877">
    <property type="term" value="F:protein-containing complex binding"/>
    <property type="evidence" value="ECO:0007669"/>
    <property type="project" value="TreeGrafter"/>
</dbReference>
<dbReference type="GO" id="GO:0043328">
    <property type="term" value="P:protein transport to vacuole involved in ubiquitin-dependent protein catabolic process via the multivesicular body sorting pathway"/>
    <property type="evidence" value="ECO:0007669"/>
    <property type="project" value="TreeGrafter"/>
</dbReference>
<evidence type="ECO:0000313" key="10">
    <source>
        <dbReference type="Proteomes" id="UP001220961"/>
    </source>
</evidence>
<dbReference type="SUPFAM" id="SSF140427">
    <property type="entry name" value="VPS28 C-terminal domain-like"/>
    <property type="match status" value="1"/>
</dbReference>
<evidence type="ECO:0000256" key="6">
    <source>
        <dbReference type="PROSITE-ProRule" id="PRU00642"/>
    </source>
</evidence>
<feature type="domain" description="VPS28 C-terminal" evidence="7">
    <location>
        <begin position="122"/>
        <end position="218"/>
    </location>
</feature>
<dbReference type="InterPro" id="IPR037206">
    <property type="entry name" value="VPS28_C_sf"/>
</dbReference>
<protein>
    <recommendedName>
        <fullName evidence="5">Vacuolar protein sorting-associated protein 28</fullName>
    </recommendedName>
    <alternativeName>
        <fullName evidence="5">ESCRT-I complex subunit VPS28</fullName>
    </alternativeName>
</protein>
<evidence type="ECO:0000259" key="7">
    <source>
        <dbReference type="PROSITE" id="PS51310"/>
    </source>
</evidence>
<evidence type="ECO:0000259" key="8">
    <source>
        <dbReference type="PROSITE" id="PS51313"/>
    </source>
</evidence>
<dbReference type="InterPro" id="IPR037202">
    <property type="entry name" value="ESCRT_assembly_dom"/>
</dbReference>
<keyword evidence="2 5" id="KW-0813">Transport</keyword>
<dbReference type="Pfam" id="PF03997">
    <property type="entry name" value="VPS28"/>
    <property type="match status" value="1"/>
</dbReference>
<feature type="domain" description="VPS28 N-terminal" evidence="8">
    <location>
        <begin position="1"/>
        <end position="107"/>
    </location>
</feature>
<dbReference type="Proteomes" id="UP001220961">
    <property type="component" value="Chromosome 1"/>
</dbReference>
<dbReference type="AlphaFoldDB" id="A0AAF0E760"/>
<proteinExistence type="inferred from homology"/>
<dbReference type="GO" id="GO:0031902">
    <property type="term" value="C:late endosome membrane"/>
    <property type="evidence" value="ECO:0007669"/>
    <property type="project" value="UniProtKB-SubCell"/>
</dbReference>
<dbReference type="SUPFAM" id="SSF140111">
    <property type="entry name" value="Endosomal sorting complex assembly domain"/>
    <property type="match status" value="1"/>
</dbReference>
<gene>
    <name evidence="9" type="primary">VPS28</name>
    <name evidence="9" type="ORF">MCAP1_000197</name>
</gene>
<dbReference type="PIRSF" id="PIRSF017535">
    <property type="entry name" value="VPS28"/>
    <property type="match status" value="1"/>
</dbReference>
<comment type="function">
    <text evidence="5">Component of the ESCRT-I complex (endosomal sorting complex required for transport I), a regulator of vesicular trafficking process.</text>
</comment>
<sequence>MNVFEEQKLYHTSQEREDYDNMATLFSLVTTLEFLERAYVRGAVAEEEYTAQCTRLLAQSKTLIKLITTASTTAHFDSVEAFMRHYHMDHPAAAHRLALGVPATVEHAPIEASALAAPTSAAGAQRVAETTQNFITLMDALKLQMRAKDQLHPLLSDVLRTYAPRGGRDGDDDARAKLLEWLILLNRLSASEELDEAQSREMLFDIEHAYTSWFQSLSSQGQT</sequence>
<evidence type="ECO:0000256" key="1">
    <source>
        <dbReference type="ARBA" id="ARBA00004633"/>
    </source>
</evidence>